<dbReference type="AlphaFoldDB" id="F8NCV9"/>
<dbReference type="Proteomes" id="UP000008064">
    <property type="component" value="Unassembled WGS sequence"/>
</dbReference>
<dbReference type="GeneID" id="18812470"/>
<accession>F8NCV9</accession>
<organism>
    <name type="scientific">Serpula lacrymans var. lacrymans (strain S7.9)</name>
    <name type="common">Dry rot fungus</name>
    <dbReference type="NCBI Taxonomy" id="578457"/>
    <lineage>
        <taxon>Eukaryota</taxon>
        <taxon>Fungi</taxon>
        <taxon>Dikarya</taxon>
        <taxon>Basidiomycota</taxon>
        <taxon>Agaricomycotina</taxon>
        <taxon>Agaricomycetes</taxon>
        <taxon>Agaricomycetidae</taxon>
        <taxon>Boletales</taxon>
        <taxon>Coniophorineae</taxon>
        <taxon>Serpulaceae</taxon>
        <taxon>Serpula</taxon>
    </lineage>
</organism>
<reference evidence="1" key="1">
    <citation type="submission" date="2011-04" db="EMBL/GenBank/DDBJ databases">
        <title>Evolution of plant cell wall degrading machinery underlies the functional diversity of forest fungi.</title>
        <authorList>
            <consortium name="US DOE Joint Genome Institute (JGI-PGF)"/>
            <person name="Eastwood D.C."/>
            <person name="Floudas D."/>
            <person name="Binder M."/>
            <person name="Majcherczyk A."/>
            <person name="Schneider P."/>
            <person name="Aerts A."/>
            <person name="Asiegbu F.O."/>
            <person name="Baker S.E."/>
            <person name="Barry K."/>
            <person name="Bendiksby M."/>
            <person name="Blumentritt M."/>
            <person name="Coutinho P.M."/>
            <person name="Cullen D."/>
            <person name="Cullen D."/>
            <person name="Gathman A."/>
            <person name="Goodell B."/>
            <person name="Henrissat B."/>
            <person name="Ihrmark K."/>
            <person name="Kauserud H."/>
            <person name="Kohler A."/>
            <person name="LaButti K."/>
            <person name="Lapidus A."/>
            <person name="Lavin J.L."/>
            <person name="Lee Y.-H."/>
            <person name="Lindquist E."/>
            <person name="Lilly W."/>
            <person name="Lucas S."/>
            <person name="Morin E."/>
            <person name="Murat C."/>
            <person name="Oguiza J.A."/>
            <person name="Park J."/>
            <person name="Pisabarro A.G."/>
            <person name="Riley R."/>
            <person name="Rosling A."/>
            <person name="Salamov A."/>
            <person name="Schmidt O."/>
            <person name="Schmutz J."/>
            <person name="Skrede I."/>
            <person name="Stenlid J."/>
            <person name="Wiebenga A."/>
            <person name="Xie X."/>
            <person name="Kues U."/>
            <person name="Hibbett D.S."/>
            <person name="Hoffmeister D."/>
            <person name="Hogberg N."/>
            <person name="Martin F."/>
            <person name="Grigoriev I.V."/>
            <person name="Watkinson S.C."/>
        </authorList>
    </citation>
    <scope>NUCLEOTIDE SEQUENCE</scope>
    <source>
        <strain evidence="1">S7.9</strain>
    </source>
</reference>
<dbReference type="RefSeq" id="XP_007312587.1">
    <property type="nucleotide sequence ID" value="XM_007312525.1"/>
</dbReference>
<gene>
    <name evidence="1" type="ORF">SERLADRAFT_404760</name>
</gene>
<dbReference type="HOGENOM" id="CLU_1220326_0_0_1"/>
<name>F8NCV9_SERL9</name>
<sequence length="227" mass="25388">MNCVAMDSNNNVLVKNWPHQLTETLAKAIEPEPHDSVLVPITYHEVYCNHAHLLLYKNPQNGINNNTLYPVCIQIQGILEKSLFTLHFAPSATQNITLGSGPFKDQWESLLLAISNLHQLVHISLDENGYKEPPITAMCSLYMQRRVFSKITATNCEVSSALHTTDDPSHKADFVNDKWRVLQKITLARKDSQGKLGIKSDSKERQLPANTSNTLSIAVQSLALDTE</sequence>
<proteinExistence type="predicted"/>
<dbReference type="KEGG" id="sla:SERLADRAFT_404760"/>
<evidence type="ECO:0000313" key="1">
    <source>
        <dbReference type="EMBL" id="EGO30703.1"/>
    </source>
</evidence>
<dbReference type="EMBL" id="GL945428">
    <property type="protein sequence ID" value="EGO30703.1"/>
    <property type="molecule type" value="Genomic_DNA"/>
</dbReference>
<protein>
    <submittedName>
        <fullName evidence="1">Uncharacterized protein</fullName>
    </submittedName>
</protein>
<dbReference type="OrthoDB" id="2615814at2759"/>